<accession>A0A0P9GUD5</accession>
<comment type="caution">
    <text evidence="2">The sequence shown here is derived from an EMBL/GenBank/DDBJ whole genome shotgun (WGS) entry which is preliminary data.</text>
</comment>
<dbReference type="STRING" id="471514.AN477_05125"/>
<sequence length="465" mass="53557">MNLAECLSNADIATLRSIADTYELTCSRHSKLALMQELLYLFRSKKFLRDELKRWKEGNPEGFLRLGLETRGLYSAEELTGMFRRSSSDGRPGVDDGVIRGFIFPTTRESGRLQYCLPKEIHEVMQEETVQVFYAVMEQSDSGPLTYQEADYALQRDLDLFLQYLSRHDVQLTTGGSMYKRHLERILQIFEVSETPLEGGWRFGYGRRFYDYPDRFALIYDYAYANHLIEEGRDGLLRTTDRAEEWQMQTQAARQKSLVQFYISSYRRPIPRLPQIVRMMLLAPQNRWLASDSFLDTCGELVCEYYYDTRESVWRLRILNMLCYLGIIRLGEDENQKLWFQTTKLGQQLLTKGAVAAASESQPDPRRVVIVQPNFEIFAASAEPAIIAEIAALSELKQGGPLQVYRLTRDSVIHALGVGKSVTKWLQYMQSCSQTPIPGNVERTLMEWESQFHDTSGTATDTMSS</sequence>
<dbReference type="OrthoDB" id="2369695at2"/>
<keyword evidence="3" id="KW-1185">Reference proteome</keyword>
<proteinExistence type="predicted"/>
<gene>
    <name evidence="2" type="ORF">AN477_05125</name>
</gene>
<dbReference type="AlphaFoldDB" id="A0A0P9GUD5"/>
<evidence type="ECO:0000259" key="1">
    <source>
        <dbReference type="Pfam" id="PF13625"/>
    </source>
</evidence>
<dbReference type="InterPro" id="IPR032830">
    <property type="entry name" value="XPB/Ssl2_N"/>
</dbReference>
<evidence type="ECO:0000313" key="3">
    <source>
        <dbReference type="Proteomes" id="UP000050482"/>
    </source>
</evidence>
<protein>
    <recommendedName>
        <fullName evidence="1">Helicase XPB/Ssl2 N-terminal domain-containing protein</fullName>
    </recommendedName>
</protein>
<dbReference type="Proteomes" id="UP000050482">
    <property type="component" value="Unassembled WGS sequence"/>
</dbReference>
<evidence type="ECO:0000313" key="2">
    <source>
        <dbReference type="EMBL" id="KPV44867.1"/>
    </source>
</evidence>
<organism evidence="2 3">
    <name type="scientific">Alicyclobacillus ferrooxydans</name>
    <dbReference type="NCBI Taxonomy" id="471514"/>
    <lineage>
        <taxon>Bacteria</taxon>
        <taxon>Bacillati</taxon>
        <taxon>Bacillota</taxon>
        <taxon>Bacilli</taxon>
        <taxon>Bacillales</taxon>
        <taxon>Alicyclobacillaceae</taxon>
        <taxon>Alicyclobacillus</taxon>
    </lineage>
</organism>
<feature type="domain" description="Helicase XPB/Ssl2 N-terminal" evidence="1">
    <location>
        <begin position="369"/>
        <end position="453"/>
    </location>
</feature>
<reference evidence="2 3" key="1">
    <citation type="submission" date="2015-09" db="EMBL/GenBank/DDBJ databases">
        <title>Draft genome sequence of Alicyclobacillus ferrooxydans DSM 22381.</title>
        <authorList>
            <person name="Hemp J."/>
        </authorList>
    </citation>
    <scope>NUCLEOTIDE SEQUENCE [LARGE SCALE GENOMIC DNA]</scope>
    <source>
        <strain evidence="2 3">TC-34</strain>
    </source>
</reference>
<dbReference type="PATRIC" id="fig|471514.4.peg.3192"/>
<name>A0A0P9GUD5_9BACL</name>
<dbReference type="Pfam" id="PF13625">
    <property type="entry name" value="Helicase_C_3"/>
    <property type="match status" value="1"/>
</dbReference>
<dbReference type="RefSeq" id="WP_054968098.1">
    <property type="nucleotide sequence ID" value="NZ_LJCO01000020.1"/>
</dbReference>
<dbReference type="EMBL" id="LJCO01000020">
    <property type="protein sequence ID" value="KPV44867.1"/>
    <property type="molecule type" value="Genomic_DNA"/>
</dbReference>